<comment type="similarity">
    <text evidence="4">Belongs to the DEAD box helicase family.</text>
</comment>
<keyword evidence="4" id="KW-0694">RNA-binding</keyword>
<reference evidence="6" key="2">
    <citation type="submission" date="2014-09" db="EMBL/GenBank/DDBJ databases">
        <authorList>
            <person name="Aslett A.Martin."/>
        </authorList>
    </citation>
    <scope>NUCLEOTIDE SEQUENCE</scope>
    <source>
        <strain evidence="6">ED321 Heterogonic</strain>
    </source>
</reference>
<dbReference type="Proteomes" id="UP000035682">
    <property type="component" value="Unplaced"/>
</dbReference>
<dbReference type="GO" id="GO:0003723">
    <property type="term" value="F:RNA binding"/>
    <property type="evidence" value="ECO:0007669"/>
    <property type="project" value="UniProtKB-UniRule"/>
</dbReference>
<protein>
    <recommendedName>
        <fullName evidence="4">ATP-dependent RNA helicase</fullName>
        <ecNumber evidence="4">3.6.4.13</ecNumber>
    </recommendedName>
</protein>
<dbReference type="EC" id="3.6.4.13" evidence="4"/>
<dbReference type="InterPro" id="IPR014001">
    <property type="entry name" value="Helicase_ATP-bd"/>
</dbReference>
<evidence type="ECO:0000256" key="2">
    <source>
        <dbReference type="ARBA" id="ARBA00022801"/>
    </source>
</evidence>
<evidence type="ECO:0000256" key="1">
    <source>
        <dbReference type="ARBA" id="ARBA00022741"/>
    </source>
</evidence>
<evidence type="ECO:0000313" key="9">
    <source>
        <dbReference type="WormBase" id="SRAE_2000257200"/>
    </source>
</evidence>
<keyword evidence="4" id="KW-0347">Helicase</keyword>
<evidence type="ECO:0000259" key="5">
    <source>
        <dbReference type="PROSITE" id="PS51192"/>
    </source>
</evidence>
<comment type="function">
    <text evidence="4">RNA helicase.</text>
</comment>
<keyword evidence="2 4" id="KW-0378">Hydrolase</keyword>
<feature type="domain" description="Helicase ATP-binding" evidence="5">
    <location>
        <begin position="38"/>
        <end position="175"/>
    </location>
</feature>
<reference evidence="7" key="1">
    <citation type="submission" date="2014-09" db="EMBL/GenBank/DDBJ databases">
        <authorList>
            <person name="Martin A.A."/>
        </authorList>
    </citation>
    <scope>NUCLEOTIDE SEQUENCE</scope>
    <source>
        <strain evidence="7">ED321</strain>
    </source>
</reference>
<dbReference type="STRING" id="34506.A0A090LDN1"/>
<dbReference type="CTD" id="36380276"/>
<dbReference type="SMART" id="SM00487">
    <property type="entry name" value="DEXDc"/>
    <property type="match status" value="1"/>
</dbReference>
<organism evidence="6">
    <name type="scientific">Strongyloides ratti</name>
    <name type="common">Parasitic roundworm</name>
    <dbReference type="NCBI Taxonomy" id="34506"/>
    <lineage>
        <taxon>Eukaryota</taxon>
        <taxon>Metazoa</taxon>
        <taxon>Ecdysozoa</taxon>
        <taxon>Nematoda</taxon>
        <taxon>Chromadorea</taxon>
        <taxon>Rhabditida</taxon>
        <taxon>Tylenchina</taxon>
        <taxon>Panagrolaimomorpha</taxon>
        <taxon>Strongyloidoidea</taxon>
        <taxon>Strongyloididae</taxon>
        <taxon>Strongyloides</taxon>
    </lineage>
</organism>
<evidence type="ECO:0000313" key="8">
    <source>
        <dbReference type="WBParaSite" id="SRAE_2000257200.1"/>
    </source>
</evidence>
<reference evidence="8" key="3">
    <citation type="submission" date="2020-12" db="UniProtKB">
        <authorList>
            <consortium name="WormBaseParasite"/>
        </authorList>
    </citation>
    <scope>IDENTIFICATION</scope>
</reference>
<dbReference type="InterPro" id="IPR027417">
    <property type="entry name" value="P-loop_NTPase"/>
</dbReference>
<sequence length="413" mass="47344">MALIATTFDDCGFEKEFIKYLHSIGFNRPLGLQQQLLPLMVQQDYDILLSGMSKSGKTIGYILPIINQIIKDRKKNDFCISKIYPSGIILMDRKSLVESVTKQIKYICQGLNINLVMGNKKKLNFTSVHGVDIIIAKVEIMRDYITNFGSGISNIKYIIVDQANLYSKGNSKIALKKIYDYVQQFGNTEVISVFSSMDFRNEENNLLYNFFGDNVRIIKNCETRIVGNNLRNNSLLHSNNLQFSNSCNFNKANNGNHVVNNKDIINSITKEYIVIHVFDPFKSILQVVNQIFKKDPLVNIVIFTKTSHIGKYLNYLLCQTYNKVLFIDKSSNCNHSNLNITLLIQTILIIGDDSQFNVNYKYNNIILVHLHVPSSKIIYEKNISMFKSNFNQVIKSILLDSEEKLDDFIKCIC</sequence>
<keyword evidence="1 4" id="KW-0547">Nucleotide-binding</keyword>
<evidence type="ECO:0000313" key="6">
    <source>
        <dbReference type="EMBL" id="CEF67911.1"/>
    </source>
</evidence>
<accession>A0A090LDN1</accession>
<keyword evidence="7" id="KW-1185">Reference proteome</keyword>
<dbReference type="GO" id="GO:0005524">
    <property type="term" value="F:ATP binding"/>
    <property type="evidence" value="ECO:0007669"/>
    <property type="project" value="UniProtKB-UniRule"/>
</dbReference>
<dbReference type="Gene3D" id="3.40.50.300">
    <property type="entry name" value="P-loop containing nucleotide triphosphate hydrolases"/>
    <property type="match status" value="1"/>
</dbReference>
<dbReference type="GO" id="GO:0003724">
    <property type="term" value="F:RNA helicase activity"/>
    <property type="evidence" value="ECO:0007669"/>
    <property type="project" value="UniProtKB-EC"/>
</dbReference>
<dbReference type="AlphaFoldDB" id="A0A090LDN1"/>
<comment type="catalytic activity">
    <reaction evidence="4">
        <text>ATP + H2O = ADP + phosphate + H(+)</text>
        <dbReference type="Rhea" id="RHEA:13065"/>
        <dbReference type="ChEBI" id="CHEBI:15377"/>
        <dbReference type="ChEBI" id="CHEBI:15378"/>
        <dbReference type="ChEBI" id="CHEBI:30616"/>
        <dbReference type="ChEBI" id="CHEBI:43474"/>
        <dbReference type="ChEBI" id="CHEBI:456216"/>
        <dbReference type="EC" id="3.6.4.13"/>
    </reaction>
</comment>
<evidence type="ECO:0000256" key="3">
    <source>
        <dbReference type="ARBA" id="ARBA00022840"/>
    </source>
</evidence>
<dbReference type="GO" id="GO:0016787">
    <property type="term" value="F:hydrolase activity"/>
    <property type="evidence" value="ECO:0007669"/>
    <property type="project" value="UniProtKB-KW"/>
</dbReference>
<dbReference type="OrthoDB" id="5805452at2759"/>
<evidence type="ECO:0000256" key="4">
    <source>
        <dbReference type="RuleBase" id="RU365068"/>
    </source>
</evidence>
<dbReference type="WBParaSite" id="SRAE_2000257200.1">
    <property type="protein sequence ID" value="SRAE_2000257200.1"/>
    <property type="gene ID" value="WBGene00262783"/>
</dbReference>
<name>A0A090LDN1_STRRB</name>
<dbReference type="PANTHER" id="PTHR24031">
    <property type="entry name" value="RNA HELICASE"/>
    <property type="match status" value="1"/>
</dbReference>
<dbReference type="SUPFAM" id="SSF52540">
    <property type="entry name" value="P-loop containing nucleoside triphosphate hydrolases"/>
    <property type="match status" value="1"/>
</dbReference>
<evidence type="ECO:0000313" key="7">
    <source>
        <dbReference type="Proteomes" id="UP000035682"/>
    </source>
</evidence>
<dbReference type="RefSeq" id="XP_024507111.1">
    <property type="nucleotide sequence ID" value="XM_024653656.1"/>
</dbReference>
<keyword evidence="3 4" id="KW-0067">ATP-binding</keyword>
<gene>
    <name evidence="6 8 9" type="ORF">SRAE_2000257200</name>
</gene>
<proteinExistence type="inferred from homology"/>
<dbReference type="WormBase" id="SRAE_2000257200">
    <property type="protein sequence ID" value="SRP07185"/>
    <property type="gene ID" value="WBGene00262783"/>
</dbReference>
<comment type="domain">
    <text evidence="4">The Q motif is unique to and characteristic of the DEAD box family of RNA helicases and controls ATP binding and hydrolysis.</text>
</comment>
<dbReference type="InterPro" id="IPR011545">
    <property type="entry name" value="DEAD/DEAH_box_helicase_dom"/>
</dbReference>
<dbReference type="EMBL" id="LN609529">
    <property type="protein sequence ID" value="CEF67911.1"/>
    <property type="molecule type" value="Genomic_DNA"/>
</dbReference>
<dbReference type="PROSITE" id="PS51192">
    <property type="entry name" value="HELICASE_ATP_BIND_1"/>
    <property type="match status" value="1"/>
</dbReference>
<dbReference type="Pfam" id="PF00270">
    <property type="entry name" value="DEAD"/>
    <property type="match status" value="1"/>
</dbReference>
<dbReference type="GeneID" id="36380276"/>